<keyword evidence="1" id="KW-0812">Transmembrane</keyword>
<feature type="transmembrane region" description="Helical" evidence="1">
    <location>
        <begin position="12"/>
        <end position="36"/>
    </location>
</feature>
<dbReference type="KEGG" id="knv:Pan216_11030"/>
<dbReference type="NCBIfam" id="TIGR02532">
    <property type="entry name" value="IV_pilin_GFxxxE"/>
    <property type="match status" value="1"/>
</dbReference>
<dbReference type="Gene3D" id="3.30.700.10">
    <property type="entry name" value="Glycoprotein, Type 4 Pilin"/>
    <property type="match status" value="1"/>
</dbReference>
<dbReference type="Pfam" id="PF07596">
    <property type="entry name" value="SBP_bac_10"/>
    <property type="match status" value="1"/>
</dbReference>
<keyword evidence="1" id="KW-1133">Transmembrane helix</keyword>
<dbReference type="PANTHER" id="PTHR30093">
    <property type="entry name" value="GENERAL SECRETION PATHWAY PROTEIN G"/>
    <property type="match status" value="1"/>
</dbReference>
<evidence type="ECO:0000313" key="3">
    <source>
        <dbReference type="EMBL" id="QDU60264.1"/>
    </source>
</evidence>
<dbReference type="Proteomes" id="UP000317093">
    <property type="component" value="Chromosome"/>
</dbReference>
<keyword evidence="4" id="KW-1185">Reference proteome</keyword>
<name>A0A518AZZ3_9BACT</name>
<dbReference type="InterPro" id="IPR045584">
    <property type="entry name" value="Pilin-like"/>
</dbReference>
<dbReference type="EMBL" id="CP036279">
    <property type="protein sequence ID" value="QDU60264.1"/>
    <property type="molecule type" value="Genomic_DNA"/>
</dbReference>
<dbReference type="InterPro" id="IPR011453">
    <property type="entry name" value="DUF1559"/>
</dbReference>
<dbReference type="RefSeq" id="WP_419193282.1">
    <property type="nucleotide sequence ID" value="NZ_CP036279.1"/>
</dbReference>
<keyword evidence="1" id="KW-0472">Membrane</keyword>
<reference evidence="3 4" key="1">
    <citation type="submission" date="2019-02" db="EMBL/GenBank/DDBJ databases">
        <title>Deep-cultivation of Planctomycetes and their phenomic and genomic characterization uncovers novel biology.</title>
        <authorList>
            <person name="Wiegand S."/>
            <person name="Jogler M."/>
            <person name="Boedeker C."/>
            <person name="Pinto D."/>
            <person name="Vollmers J."/>
            <person name="Rivas-Marin E."/>
            <person name="Kohn T."/>
            <person name="Peeters S.H."/>
            <person name="Heuer A."/>
            <person name="Rast P."/>
            <person name="Oberbeckmann S."/>
            <person name="Bunk B."/>
            <person name="Jeske O."/>
            <person name="Meyerdierks A."/>
            <person name="Storesund J.E."/>
            <person name="Kallscheuer N."/>
            <person name="Luecker S."/>
            <person name="Lage O.M."/>
            <person name="Pohl T."/>
            <person name="Merkel B.J."/>
            <person name="Hornburger P."/>
            <person name="Mueller R.-W."/>
            <person name="Bruemmer F."/>
            <person name="Labrenz M."/>
            <person name="Spormann A.M."/>
            <person name="Op den Camp H."/>
            <person name="Overmann J."/>
            <person name="Amann R."/>
            <person name="Jetten M.S.M."/>
            <person name="Mascher T."/>
            <person name="Medema M.H."/>
            <person name="Devos D.P."/>
            <person name="Kaster A.-K."/>
            <person name="Ovreas L."/>
            <person name="Rohde M."/>
            <person name="Galperin M.Y."/>
            <person name="Jogler C."/>
        </authorList>
    </citation>
    <scope>NUCLEOTIDE SEQUENCE [LARGE SCALE GENOMIC DNA]</scope>
    <source>
        <strain evidence="3 4">Pan216</strain>
    </source>
</reference>
<protein>
    <recommendedName>
        <fullName evidence="2">DUF1559 domain-containing protein</fullName>
    </recommendedName>
</protein>
<dbReference type="AlphaFoldDB" id="A0A518AZZ3"/>
<accession>A0A518AZZ3</accession>
<dbReference type="NCBIfam" id="TIGR04294">
    <property type="entry name" value="pre_pil_HX9DG"/>
    <property type="match status" value="1"/>
</dbReference>
<gene>
    <name evidence="3" type="ORF">Pan216_11030</name>
</gene>
<dbReference type="PROSITE" id="PS00409">
    <property type="entry name" value="PROKAR_NTER_METHYL"/>
    <property type="match status" value="1"/>
</dbReference>
<proteinExistence type="predicted"/>
<dbReference type="PANTHER" id="PTHR30093:SF2">
    <property type="entry name" value="TYPE II SECRETION SYSTEM PROTEIN H"/>
    <property type="match status" value="1"/>
</dbReference>
<evidence type="ECO:0000256" key="1">
    <source>
        <dbReference type="SAM" id="Phobius"/>
    </source>
</evidence>
<sequence>MRRTRHGCHSSGFTLIELLVVIAIIGVLVGMLLPAVQQARESARRMQCANNLRQIGEAVHNFETAHEYIPPSATEDDPRSINPNDHSFMSFLLPYLDQVNVRDRYTLDYDWYHTENHDAIGAMFKVVQCPSSPGPRQSSGTFEMIDWEAATGDYGVLQGLDSSVFSMGLPTDYPRAGITTDREVTRFGDVTDGLSKTILMGEIAGRPAYYRNGKRVADLINTSKPDYGVWASRQFKIQPRGHTRDGLLFPGPCAANCSNDRGLYSFHPGVVNVCMGDGSVRSLKENVDIFVFYYLCTIQGGELIDESSEY</sequence>
<feature type="domain" description="DUF1559" evidence="2">
    <location>
        <begin position="37"/>
        <end position="288"/>
    </location>
</feature>
<dbReference type="InterPro" id="IPR012902">
    <property type="entry name" value="N_methyl_site"/>
</dbReference>
<evidence type="ECO:0000313" key="4">
    <source>
        <dbReference type="Proteomes" id="UP000317093"/>
    </source>
</evidence>
<dbReference type="Pfam" id="PF07963">
    <property type="entry name" value="N_methyl"/>
    <property type="match status" value="1"/>
</dbReference>
<dbReference type="SUPFAM" id="SSF54523">
    <property type="entry name" value="Pili subunits"/>
    <property type="match status" value="1"/>
</dbReference>
<organism evidence="3 4">
    <name type="scientific">Kolteria novifilia</name>
    <dbReference type="NCBI Taxonomy" id="2527975"/>
    <lineage>
        <taxon>Bacteria</taxon>
        <taxon>Pseudomonadati</taxon>
        <taxon>Planctomycetota</taxon>
        <taxon>Planctomycetia</taxon>
        <taxon>Kolteriales</taxon>
        <taxon>Kolteriaceae</taxon>
        <taxon>Kolteria</taxon>
    </lineage>
</organism>
<dbReference type="InterPro" id="IPR027558">
    <property type="entry name" value="Pre_pil_HX9DG_C"/>
</dbReference>
<evidence type="ECO:0000259" key="2">
    <source>
        <dbReference type="Pfam" id="PF07596"/>
    </source>
</evidence>